<keyword evidence="4" id="KW-0443">Lipid metabolism</keyword>
<evidence type="ECO:0000256" key="6">
    <source>
        <dbReference type="ARBA" id="ARBA00038095"/>
    </source>
</evidence>
<evidence type="ECO:0000256" key="1">
    <source>
        <dbReference type="ARBA" id="ARBA00005189"/>
    </source>
</evidence>
<keyword evidence="12" id="KW-1185">Reference proteome</keyword>
<dbReference type="AlphaFoldDB" id="A0A6M4HCE1"/>
<evidence type="ECO:0000313" key="11">
    <source>
        <dbReference type="EMBL" id="QJR16912.1"/>
    </source>
</evidence>
<comment type="function">
    <text evidence="9">Catalyzes the first step in the biosynthesis of ornithine lipids, which are phosphorus-free membrane lipids. Catalyzes the 3-hydroxyacyl-acyl carrier protein-dependent acylation of ornithine to form lyso-ornithine lipid (LOL).</text>
</comment>
<dbReference type="RefSeq" id="WP_171165429.1">
    <property type="nucleotide sequence ID" value="NZ_CP053073.1"/>
</dbReference>
<dbReference type="Gene3D" id="3.40.630.30">
    <property type="match status" value="1"/>
</dbReference>
<dbReference type="PANTHER" id="PTHR37323">
    <property type="entry name" value="GCN5-RELATED N-ACETYLTRANSFERASE"/>
    <property type="match status" value="1"/>
</dbReference>
<evidence type="ECO:0000256" key="4">
    <source>
        <dbReference type="ARBA" id="ARBA00023098"/>
    </source>
</evidence>
<reference evidence="11 12" key="1">
    <citation type="submission" date="2020-04" db="EMBL/GenBank/DDBJ databases">
        <title>Usitatibacter rugosus gen. nov., sp. nov. and Usitatibacter palustris sp. nov., novel members of Usitatibacteraceae fam. nov. within the order Nitrosomonadales isolated from soil.</title>
        <authorList>
            <person name="Huber K.J."/>
            <person name="Neumann-Schaal M."/>
            <person name="Geppert A."/>
            <person name="Luckner M."/>
            <person name="Wanner G."/>
            <person name="Overmann J."/>
        </authorList>
    </citation>
    <scope>NUCLEOTIDE SEQUENCE [LARGE SCALE GENOMIC DNA]</scope>
    <source>
        <strain evidence="11 12">Swamp67</strain>
    </source>
</reference>
<evidence type="ECO:0000256" key="5">
    <source>
        <dbReference type="ARBA" id="ARBA00023315"/>
    </source>
</evidence>
<dbReference type="EMBL" id="CP053073">
    <property type="protein sequence ID" value="QJR16912.1"/>
    <property type="molecule type" value="Genomic_DNA"/>
</dbReference>
<dbReference type="SUPFAM" id="SSF55729">
    <property type="entry name" value="Acyl-CoA N-acyltransferases (Nat)"/>
    <property type="match status" value="1"/>
</dbReference>
<evidence type="ECO:0000256" key="3">
    <source>
        <dbReference type="ARBA" id="ARBA00022679"/>
    </source>
</evidence>
<evidence type="ECO:0000313" key="12">
    <source>
        <dbReference type="Proteomes" id="UP000503096"/>
    </source>
</evidence>
<evidence type="ECO:0000256" key="10">
    <source>
        <dbReference type="ARBA" id="ARBA00047785"/>
    </source>
</evidence>
<evidence type="ECO:0000256" key="8">
    <source>
        <dbReference type="ARBA" id="ARBA00039866"/>
    </source>
</evidence>
<dbReference type="GO" id="GO:0043810">
    <property type="term" value="F:ornithine-acyl [acyl carrier protein] N-acyltransferase activity"/>
    <property type="evidence" value="ECO:0007669"/>
    <property type="project" value="UniProtKB-EC"/>
</dbReference>
<name>A0A6M4HCE1_9PROT</name>
<dbReference type="InterPro" id="IPR052351">
    <property type="entry name" value="Ornithine_N-alpha-AT"/>
</dbReference>
<comment type="pathway">
    <text evidence="1">Lipid metabolism.</text>
</comment>
<comment type="similarity">
    <text evidence="6">Belongs to the acetyltransferase family. OlsB subfamily.</text>
</comment>
<dbReference type="PANTHER" id="PTHR37323:SF1">
    <property type="entry name" value="L-ORNITHINE N(ALPHA)-ACYLTRANSFERASE"/>
    <property type="match status" value="1"/>
</dbReference>
<dbReference type="GO" id="GO:0006629">
    <property type="term" value="P:lipid metabolic process"/>
    <property type="evidence" value="ECO:0007669"/>
    <property type="project" value="UniProtKB-KW"/>
</dbReference>
<keyword evidence="2" id="KW-0444">Lipid biosynthesis</keyword>
<protein>
    <recommendedName>
        <fullName evidence="8">L-ornithine N(alpha)-acyltransferase</fullName>
        <ecNumber evidence="7">2.3.2.30</ecNumber>
    </recommendedName>
</protein>
<dbReference type="InterPro" id="IPR016181">
    <property type="entry name" value="Acyl_CoA_acyltransferase"/>
</dbReference>
<keyword evidence="5" id="KW-0012">Acyltransferase</keyword>
<sequence>MQTQPRIADHESPRRLQVALAKTPGEVIEAQQLRYRIFSEELGARLESESTGLDSDAFDPFCDHLIVRDAGRQEVVGTYRLLPPAAARAAGRLYSESEFDLARLDGIRSDLVEVGRSCVHPEHRGGRVISMLWSGICEYMTTRGHRYLAGCASIGLADGGRNAAAIYAQLAAAHAAPAEWRVFPRVPLPLDALEPARDVKLPPLIKGYIRAGASICGEPAWDPDFNTADLFVLLPLERFAQRYAARFMGESAAA</sequence>
<dbReference type="EC" id="2.3.2.30" evidence="7"/>
<gene>
    <name evidence="11" type="ORF">DSM104440_03748</name>
</gene>
<organism evidence="11 12">
    <name type="scientific">Usitatibacter palustris</name>
    <dbReference type="NCBI Taxonomy" id="2732487"/>
    <lineage>
        <taxon>Bacteria</taxon>
        <taxon>Pseudomonadati</taxon>
        <taxon>Pseudomonadota</taxon>
        <taxon>Betaproteobacteria</taxon>
        <taxon>Nitrosomonadales</taxon>
        <taxon>Usitatibacteraceae</taxon>
        <taxon>Usitatibacter</taxon>
    </lineage>
</organism>
<evidence type="ECO:0000256" key="9">
    <source>
        <dbReference type="ARBA" id="ARBA00045724"/>
    </source>
</evidence>
<dbReference type="InParanoid" id="A0A6M4HCE1"/>
<accession>A0A6M4HCE1</accession>
<dbReference type="Pfam" id="PF13444">
    <property type="entry name" value="Acetyltransf_5"/>
    <property type="match status" value="1"/>
</dbReference>
<comment type="catalytic activity">
    <reaction evidence="10">
        <text>a (3R)-hydroxyacyl-[ACP] + L-ornithine = a lyso-ornithine lipid + holo-[ACP] + H(+)</text>
        <dbReference type="Rhea" id="RHEA:20633"/>
        <dbReference type="Rhea" id="RHEA-COMP:9685"/>
        <dbReference type="Rhea" id="RHEA-COMP:9945"/>
        <dbReference type="ChEBI" id="CHEBI:15378"/>
        <dbReference type="ChEBI" id="CHEBI:46911"/>
        <dbReference type="ChEBI" id="CHEBI:64479"/>
        <dbReference type="ChEBI" id="CHEBI:78827"/>
        <dbReference type="ChEBI" id="CHEBI:138482"/>
        <dbReference type="EC" id="2.3.2.30"/>
    </reaction>
    <physiologicalReaction direction="left-to-right" evidence="10">
        <dbReference type="Rhea" id="RHEA:20634"/>
    </physiologicalReaction>
</comment>
<dbReference type="Proteomes" id="UP000503096">
    <property type="component" value="Chromosome"/>
</dbReference>
<evidence type="ECO:0000256" key="7">
    <source>
        <dbReference type="ARBA" id="ARBA00039058"/>
    </source>
</evidence>
<evidence type="ECO:0000256" key="2">
    <source>
        <dbReference type="ARBA" id="ARBA00022516"/>
    </source>
</evidence>
<keyword evidence="3" id="KW-0808">Transferase</keyword>
<dbReference type="KEGG" id="upl:DSM104440_03748"/>
<proteinExistence type="inferred from homology"/>